<evidence type="ECO:0000313" key="4">
    <source>
        <dbReference type="EMBL" id="KTC95759.1"/>
    </source>
</evidence>
<dbReference type="PROSITE" id="PS50297">
    <property type="entry name" value="ANK_REP_REGION"/>
    <property type="match status" value="1"/>
</dbReference>
<keyword evidence="5" id="KW-1185">Reference proteome</keyword>
<evidence type="ECO:0000313" key="5">
    <source>
        <dbReference type="Proteomes" id="UP000054773"/>
    </source>
</evidence>
<dbReference type="OrthoDB" id="7628061at2"/>
<dbReference type="RefSeq" id="WP_058527191.1">
    <property type="nucleotide sequence ID" value="NZ_CAAAHY010000037.1"/>
</dbReference>
<evidence type="ECO:0000256" key="1">
    <source>
        <dbReference type="ARBA" id="ARBA00022737"/>
    </source>
</evidence>
<dbReference type="GO" id="GO:0005829">
    <property type="term" value="C:cytosol"/>
    <property type="evidence" value="ECO:0007669"/>
    <property type="project" value="TreeGrafter"/>
</dbReference>
<feature type="repeat" description="ANK" evidence="3">
    <location>
        <begin position="64"/>
        <end position="96"/>
    </location>
</feature>
<dbReference type="SUPFAM" id="SSF48403">
    <property type="entry name" value="Ankyrin repeat"/>
    <property type="match status" value="1"/>
</dbReference>
<dbReference type="SMART" id="SM00248">
    <property type="entry name" value="ANK"/>
    <property type="match status" value="2"/>
</dbReference>
<dbReference type="InterPro" id="IPR002110">
    <property type="entry name" value="Ankyrin_rpt"/>
</dbReference>
<name>A0A0W0TJG6_LEGER</name>
<dbReference type="PROSITE" id="PS50088">
    <property type="entry name" value="ANK_REPEAT"/>
    <property type="match status" value="2"/>
</dbReference>
<dbReference type="InterPro" id="IPR049969">
    <property type="entry name" value="T4SS_AnkH"/>
</dbReference>
<dbReference type="STRING" id="448.Lery_2054"/>
<feature type="repeat" description="ANK" evidence="3">
    <location>
        <begin position="31"/>
        <end position="63"/>
    </location>
</feature>
<dbReference type="InterPro" id="IPR036770">
    <property type="entry name" value="Ankyrin_rpt-contain_sf"/>
</dbReference>
<protein>
    <submittedName>
        <fullName evidence="4">Ankyrin repeat domain-containing protein</fullName>
    </submittedName>
</protein>
<keyword evidence="2 3" id="KW-0040">ANK repeat</keyword>
<sequence>MTIANDIISCRMPDFEHYLRLGESLDDIDEYGFTPLIECAITRQAHIAEQLIKRGVNVNKADVTGRTPLHWAVDNQDMELVRLLLEHQADPNAYTHSGLSVLVYPVLRGQDMLKHLLYQYGAKLDFALDFIHGKLLGHRYELKGDVDIVNAKGEFIELDYEGFILEFTVAVIKDSLRRFTSSYSTRHLREHFPFLHEIMDGLGTAAELLKFQHYPHLQDEQFRQIDRLRQAPLLILPAASRGHAMAFIRYSEWWAKIDRGENSLKEGSVNIYRITRPDAFNLQFLKEFLYRKQGRAYFHQTINQKLGLVPVAQIPISSQISGNCSWANIQSVVAVGYALQKMAVSGQLNDDEALTLYDTWVEWDKDRALDECVHRFYLANSIRKASFAAMLGAVLFQACDHSKAHHIARAEKILTILNLPEYYYILQSYLETYCIKRLTRRGNNLLKLLDDCGINPNIGVTPIATGLEDT</sequence>
<keyword evidence="1" id="KW-0677">Repeat</keyword>
<dbReference type="GO" id="GO:0051059">
    <property type="term" value="F:NF-kappaB binding"/>
    <property type="evidence" value="ECO:0007669"/>
    <property type="project" value="TreeGrafter"/>
</dbReference>
<dbReference type="NCBIfam" id="NF043023">
    <property type="entry name" value="T4SS_AnkH"/>
    <property type="match status" value="1"/>
</dbReference>
<proteinExistence type="predicted"/>
<comment type="caution">
    <text evidence="4">The sequence shown here is derived from an EMBL/GenBank/DDBJ whole genome shotgun (WGS) entry which is preliminary data.</text>
</comment>
<dbReference type="Gene3D" id="1.25.40.20">
    <property type="entry name" value="Ankyrin repeat-containing domain"/>
    <property type="match status" value="1"/>
</dbReference>
<dbReference type="EMBL" id="LNYA01000032">
    <property type="protein sequence ID" value="KTC95759.1"/>
    <property type="molecule type" value="Genomic_DNA"/>
</dbReference>
<evidence type="ECO:0000256" key="2">
    <source>
        <dbReference type="ARBA" id="ARBA00023043"/>
    </source>
</evidence>
<dbReference type="Proteomes" id="UP000054773">
    <property type="component" value="Unassembled WGS sequence"/>
</dbReference>
<dbReference type="PATRIC" id="fig|448.7.peg.2151"/>
<dbReference type="PANTHER" id="PTHR46680:SF3">
    <property type="entry name" value="NF-KAPPA-B INHIBITOR CACTUS"/>
    <property type="match status" value="1"/>
</dbReference>
<dbReference type="PANTHER" id="PTHR46680">
    <property type="entry name" value="NF-KAPPA-B INHIBITOR ALPHA"/>
    <property type="match status" value="1"/>
</dbReference>
<gene>
    <name evidence="4" type="ORF">Lery_2054</name>
</gene>
<dbReference type="Pfam" id="PF12796">
    <property type="entry name" value="Ank_2"/>
    <property type="match status" value="1"/>
</dbReference>
<evidence type="ECO:0000256" key="3">
    <source>
        <dbReference type="PROSITE-ProRule" id="PRU00023"/>
    </source>
</evidence>
<accession>A0A0W0TJG6</accession>
<dbReference type="GO" id="GO:0071356">
    <property type="term" value="P:cellular response to tumor necrosis factor"/>
    <property type="evidence" value="ECO:0007669"/>
    <property type="project" value="TreeGrafter"/>
</dbReference>
<organism evidence="4 5">
    <name type="scientific">Legionella erythra</name>
    <dbReference type="NCBI Taxonomy" id="448"/>
    <lineage>
        <taxon>Bacteria</taxon>
        <taxon>Pseudomonadati</taxon>
        <taxon>Pseudomonadota</taxon>
        <taxon>Gammaproteobacteria</taxon>
        <taxon>Legionellales</taxon>
        <taxon>Legionellaceae</taxon>
        <taxon>Legionella</taxon>
    </lineage>
</organism>
<dbReference type="AlphaFoldDB" id="A0A0W0TJG6"/>
<reference evidence="4 5" key="1">
    <citation type="submission" date="2015-11" db="EMBL/GenBank/DDBJ databases">
        <title>Genomic analysis of 38 Legionella species identifies large and diverse effector repertoires.</title>
        <authorList>
            <person name="Burstein D."/>
            <person name="Amaro F."/>
            <person name="Zusman T."/>
            <person name="Lifshitz Z."/>
            <person name="Cohen O."/>
            <person name="Gilbert J.A."/>
            <person name="Pupko T."/>
            <person name="Shuman H.A."/>
            <person name="Segal G."/>
        </authorList>
    </citation>
    <scope>NUCLEOTIDE SEQUENCE [LARGE SCALE GENOMIC DNA]</scope>
    <source>
        <strain evidence="4 5">SE-32A-C8</strain>
    </source>
</reference>
<dbReference type="InterPro" id="IPR051070">
    <property type="entry name" value="NF-kappa-B_inhibitor"/>
</dbReference>